<dbReference type="Proteomes" id="UP000078354">
    <property type="component" value="Chromosome"/>
</dbReference>
<dbReference type="OrthoDB" id="719343at2"/>
<reference evidence="1 2" key="1">
    <citation type="journal article" date="2018" name="Syst. Appl. Microbiol.">
        <title>Pseudomonas silesiensis sp. nov. strain A3T isolated from a biological pesticide sewage treatment plant and analysis of the complete genome sequence.</title>
        <authorList>
            <person name="Kaminski M.A."/>
            <person name="Furmanczyk E.M."/>
            <person name="Sobczak A."/>
            <person name="Dziembowski A."/>
            <person name="Lipinski L."/>
        </authorList>
    </citation>
    <scope>NUCLEOTIDE SEQUENCE [LARGE SCALE GENOMIC DNA]</scope>
    <source>
        <strain evidence="1 2">A3</strain>
    </source>
</reference>
<gene>
    <name evidence="1" type="ORF">PMA3_14770</name>
</gene>
<evidence type="ECO:0000313" key="2">
    <source>
        <dbReference type="Proteomes" id="UP000078354"/>
    </source>
</evidence>
<keyword evidence="2" id="KW-1185">Reference proteome</keyword>
<dbReference type="RefSeq" id="WP_064677849.1">
    <property type="nucleotide sequence ID" value="NZ_CP014870.1"/>
</dbReference>
<dbReference type="AlphaFoldDB" id="A0A191YU75"/>
<dbReference type="STRING" id="1853130.PMA3_14770"/>
<dbReference type="EMBL" id="CP014870">
    <property type="protein sequence ID" value="ANJ56333.1"/>
    <property type="molecule type" value="Genomic_DNA"/>
</dbReference>
<protein>
    <submittedName>
        <fullName evidence="1">Uncharacterized protein</fullName>
    </submittedName>
</protein>
<organism evidence="1 2">
    <name type="scientific">Pseudomonas silesiensis</name>
    <dbReference type="NCBI Taxonomy" id="1853130"/>
    <lineage>
        <taxon>Bacteria</taxon>
        <taxon>Pseudomonadati</taxon>
        <taxon>Pseudomonadota</taxon>
        <taxon>Gammaproteobacteria</taxon>
        <taxon>Pseudomonadales</taxon>
        <taxon>Pseudomonadaceae</taxon>
        <taxon>Pseudomonas</taxon>
    </lineage>
</organism>
<evidence type="ECO:0000313" key="1">
    <source>
        <dbReference type="EMBL" id="ANJ56333.1"/>
    </source>
</evidence>
<proteinExistence type="predicted"/>
<sequence length="728" mass="79926">MALIDEVKIICDRLAMDAGWHDLLLQHGLDIKACPLEAELKKQLPVDRTVNGFEDFSLKGNCAIEAGNPSRSLLYHAFASPNVTTDSKGNALTIYPTAAEIETVLNYVYGVCPPGLEALFEQAGEGAVLAIVVFAIEYRPGPGTVHGKHADLCFSRTGIARVGTAPAWYDPQRRGFLPWVEDDPKAIRVMPARFSAYIAVQRKGDAARFGPQSFQPGDEERDFWTPLHKLFEGTECIAGMELNVNLECYHINDKLRRFHLKFPEPDWQEPVLSGPPFVLTDGLAHWADETGSGQGLLLPVAQRGLVEKATYDHQDVFFTIPAEPNYRGYIINRRYKLLEDGSIDDLNLNPDVVNIVKAGGYRALHFIDFTAEGWVRASCPMLETVIPDNAVAYSIIAAPDFYPASSQRELLEWSDQQQFPQPFFGQSLRVLSNLRAAGNPDLNGNYFQPDDKGVTAIVSHPVEVEDRAASGARTTNGRASWLSDRAAGSLSPGWEISGPDGGGPRPASLCGYELGSPFTEDVRICASIGGYWPAVSPDTSRTFEPNASRVPIIPLTDEEGGQADSGSWDGVDGPRLLTDAQGKQVVEYTAFDHCDYTKNALAGLLSLHRTAQTSADDYARRIWTLHNAFTALGASTRQQKAEWSVLSFRKITRPHAALEFAEQEAGAVLQGDIHCYQIYKPDKGSLSTPPGDFTKRQVEILEMTCSFVGEEALLSKRGDAAWTVQYLG</sequence>
<name>A0A191YU75_9PSED</name>
<dbReference type="KEGG" id="psil:PMA3_14770"/>
<accession>A0A191YU75</accession>